<evidence type="ECO:0000256" key="1">
    <source>
        <dbReference type="SAM" id="MobiDB-lite"/>
    </source>
</evidence>
<dbReference type="EMBL" id="VSSQ01001835">
    <property type="protein sequence ID" value="MPM11481.1"/>
    <property type="molecule type" value="Genomic_DNA"/>
</dbReference>
<gene>
    <name evidence="2" type="ORF">SDC9_57827</name>
</gene>
<organism evidence="2">
    <name type="scientific">bioreactor metagenome</name>
    <dbReference type="NCBI Taxonomy" id="1076179"/>
    <lineage>
        <taxon>unclassified sequences</taxon>
        <taxon>metagenomes</taxon>
        <taxon>ecological metagenomes</taxon>
    </lineage>
</organism>
<accession>A0A644X6N5</accession>
<sequence length="104" mass="11400">MHGLIKKNGNDGKENAQSDNFNKADRFQNRNAADREGGRRHVKPFGDLKPHQSRENGGDEGGIVYYPDMDHLHCENSGGKRSAEEGGKSGAHTAYHHNTAGMLT</sequence>
<feature type="region of interest" description="Disordered" evidence="1">
    <location>
        <begin position="1"/>
        <end position="104"/>
    </location>
</feature>
<reference evidence="2" key="1">
    <citation type="submission" date="2019-08" db="EMBL/GenBank/DDBJ databases">
        <authorList>
            <person name="Kucharzyk K."/>
            <person name="Murdoch R.W."/>
            <person name="Higgins S."/>
            <person name="Loffler F."/>
        </authorList>
    </citation>
    <scope>NUCLEOTIDE SEQUENCE</scope>
</reference>
<name>A0A644X6N5_9ZZZZ</name>
<feature type="compositionally biased region" description="Basic and acidic residues" evidence="1">
    <location>
        <begin position="8"/>
        <end position="57"/>
    </location>
</feature>
<evidence type="ECO:0000313" key="2">
    <source>
        <dbReference type="EMBL" id="MPM11481.1"/>
    </source>
</evidence>
<protein>
    <submittedName>
        <fullName evidence="2">Uncharacterized protein</fullName>
    </submittedName>
</protein>
<proteinExistence type="predicted"/>
<comment type="caution">
    <text evidence="2">The sequence shown here is derived from an EMBL/GenBank/DDBJ whole genome shotgun (WGS) entry which is preliminary data.</text>
</comment>
<dbReference type="AlphaFoldDB" id="A0A644X6N5"/>